<protein>
    <recommendedName>
        <fullName evidence="3">Phospholipase C/D domain-containing protein</fullName>
    </recommendedName>
</protein>
<comment type="caution">
    <text evidence="2">The sequence shown here is derived from an EMBL/GenBank/DDBJ whole genome shotgun (WGS) entry which is preliminary data.</text>
</comment>
<proteinExistence type="predicted"/>
<sequence length="253" mass="27532">MLALTLSVGLLACPLHPVSLDLELGKRALPGLPPDLARQLTKHPQAYRRGAEAAFAYPQAIHVMGPGNSLEEAVLAQCERLVAAIRGQASFETVTAGFGVLAHLVWDLNFPVEASTEAEARAFVAFLQSRAPRIPVVFYSGYESLPFSSRETLWGFILAEASRVSPLRQALSEDFRRVGGPGFWNLLDDRSTAFGVASVSLNRAISQYVALSSWVWHHAGGLVVPFPGDGNRILVWKGELKPREAPLPRLGIR</sequence>
<evidence type="ECO:0008006" key="3">
    <source>
        <dbReference type="Google" id="ProtNLM"/>
    </source>
</evidence>
<organism evidence="2">
    <name type="scientific">Thermoanaerobaculum aquaticum</name>
    <dbReference type="NCBI Taxonomy" id="1312852"/>
    <lineage>
        <taxon>Bacteria</taxon>
        <taxon>Pseudomonadati</taxon>
        <taxon>Acidobacteriota</taxon>
        <taxon>Thermoanaerobaculia</taxon>
        <taxon>Thermoanaerobaculales</taxon>
        <taxon>Thermoanaerobaculaceae</taxon>
        <taxon>Thermoanaerobaculum</taxon>
    </lineage>
</organism>
<dbReference type="AlphaFoldDB" id="A0A7C2NE92"/>
<evidence type="ECO:0000313" key="1">
    <source>
        <dbReference type="EMBL" id="HEQ87847.1"/>
    </source>
</evidence>
<reference evidence="2" key="1">
    <citation type="journal article" date="2020" name="mSystems">
        <title>Genome- and Community-Level Interaction Insights into Carbon Utilization and Element Cycling Functions of Hydrothermarchaeota in Hydrothermal Sediment.</title>
        <authorList>
            <person name="Zhou Z."/>
            <person name="Liu Y."/>
            <person name="Xu W."/>
            <person name="Pan J."/>
            <person name="Luo Z.H."/>
            <person name="Li M."/>
        </authorList>
    </citation>
    <scope>NUCLEOTIDE SEQUENCE [LARGE SCALE GENOMIC DNA]</scope>
    <source>
        <strain evidence="1">SpSt-186</strain>
        <strain evidence="2">SpSt-299</strain>
    </source>
</reference>
<evidence type="ECO:0000313" key="2">
    <source>
        <dbReference type="EMBL" id="HET47161.1"/>
    </source>
</evidence>
<dbReference type="EMBL" id="DSMR01000231">
    <property type="protein sequence ID" value="HET47161.1"/>
    <property type="molecule type" value="Genomic_DNA"/>
</dbReference>
<dbReference type="EMBL" id="DSHW01000026">
    <property type="protein sequence ID" value="HEQ87847.1"/>
    <property type="molecule type" value="Genomic_DNA"/>
</dbReference>
<accession>A0A7C2NE92</accession>
<name>A0A7C2NE92_9BACT</name>
<gene>
    <name evidence="1" type="ORF">ENP06_00350</name>
    <name evidence="2" type="ORF">ENQ31_03235</name>
</gene>